<name>A0A9D4GJG9_DREPO</name>
<dbReference type="Proteomes" id="UP000828390">
    <property type="component" value="Unassembled WGS sequence"/>
</dbReference>
<dbReference type="EMBL" id="JAIWYP010000005">
    <property type="protein sequence ID" value="KAH3816539.1"/>
    <property type="molecule type" value="Genomic_DNA"/>
</dbReference>
<evidence type="ECO:0000313" key="1">
    <source>
        <dbReference type="EMBL" id="KAH3816539.1"/>
    </source>
</evidence>
<reference evidence="1" key="1">
    <citation type="journal article" date="2019" name="bioRxiv">
        <title>The Genome of the Zebra Mussel, Dreissena polymorpha: A Resource for Invasive Species Research.</title>
        <authorList>
            <person name="McCartney M.A."/>
            <person name="Auch B."/>
            <person name="Kono T."/>
            <person name="Mallez S."/>
            <person name="Zhang Y."/>
            <person name="Obille A."/>
            <person name="Becker A."/>
            <person name="Abrahante J.E."/>
            <person name="Garbe J."/>
            <person name="Badalamenti J.P."/>
            <person name="Herman A."/>
            <person name="Mangelson H."/>
            <person name="Liachko I."/>
            <person name="Sullivan S."/>
            <person name="Sone E.D."/>
            <person name="Koren S."/>
            <person name="Silverstein K.A.T."/>
            <person name="Beckman K.B."/>
            <person name="Gohl D.M."/>
        </authorList>
    </citation>
    <scope>NUCLEOTIDE SEQUENCE</scope>
    <source>
        <strain evidence="1">Duluth1</strain>
        <tissue evidence="1">Whole animal</tissue>
    </source>
</reference>
<accession>A0A9D4GJG9</accession>
<dbReference type="AlphaFoldDB" id="A0A9D4GJG9"/>
<keyword evidence="2" id="KW-1185">Reference proteome</keyword>
<reference evidence="1" key="2">
    <citation type="submission" date="2020-11" db="EMBL/GenBank/DDBJ databases">
        <authorList>
            <person name="McCartney M.A."/>
            <person name="Auch B."/>
            <person name="Kono T."/>
            <person name="Mallez S."/>
            <person name="Becker A."/>
            <person name="Gohl D.M."/>
            <person name="Silverstein K.A.T."/>
            <person name="Koren S."/>
            <person name="Bechman K.B."/>
            <person name="Herman A."/>
            <person name="Abrahante J.E."/>
            <person name="Garbe J."/>
        </authorList>
    </citation>
    <scope>NUCLEOTIDE SEQUENCE</scope>
    <source>
        <strain evidence="1">Duluth1</strain>
        <tissue evidence="1">Whole animal</tissue>
    </source>
</reference>
<evidence type="ECO:0000313" key="2">
    <source>
        <dbReference type="Proteomes" id="UP000828390"/>
    </source>
</evidence>
<proteinExistence type="predicted"/>
<sequence length="104" mass="11924">MGITGKFECRMGDRDTVVELVDNFEPIFWTINEKCDHVFEPTGTIFKLLQDIVRTILMTKFHEDQTINVASRVLTRKNAPPLLHDDRTINVASIECKQGFTKAI</sequence>
<comment type="caution">
    <text evidence="1">The sequence shown here is derived from an EMBL/GenBank/DDBJ whole genome shotgun (WGS) entry which is preliminary data.</text>
</comment>
<protein>
    <submittedName>
        <fullName evidence="1">Uncharacterized protein</fullName>
    </submittedName>
</protein>
<organism evidence="1 2">
    <name type="scientific">Dreissena polymorpha</name>
    <name type="common">Zebra mussel</name>
    <name type="synonym">Mytilus polymorpha</name>
    <dbReference type="NCBI Taxonomy" id="45954"/>
    <lineage>
        <taxon>Eukaryota</taxon>
        <taxon>Metazoa</taxon>
        <taxon>Spiralia</taxon>
        <taxon>Lophotrochozoa</taxon>
        <taxon>Mollusca</taxon>
        <taxon>Bivalvia</taxon>
        <taxon>Autobranchia</taxon>
        <taxon>Heteroconchia</taxon>
        <taxon>Euheterodonta</taxon>
        <taxon>Imparidentia</taxon>
        <taxon>Neoheterodontei</taxon>
        <taxon>Myida</taxon>
        <taxon>Dreissenoidea</taxon>
        <taxon>Dreissenidae</taxon>
        <taxon>Dreissena</taxon>
    </lineage>
</organism>
<gene>
    <name evidence="1" type="ORF">DPMN_118056</name>
</gene>